<evidence type="ECO:0000313" key="7">
    <source>
        <dbReference type="Proteomes" id="UP000254720"/>
    </source>
</evidence>
<dbReference type="GO" id="GO:0008653">
    <property type="term" value="P:lipopolysaccharide metabolic process"/>
    <property type="evidence" value="ECO:0007669"/>
    <property type="project" value="InterPro"/>
</dbReference>
<gene>
    <name evidence="4" type="primary">lapB</name>
    <name evidence="6" type="ORF">C8D86_11366</name>
</gene>
<reference evidence="6 7" key="1">
    <citation type="submission" date="2018-07" db="EMBL/GenBank/DDBJ databases">
        <title>Genomic Encyclopedia of Type Strains, Phase IV (KMG-IV): sequencing the most valuable type-strain genomes for metagenomic binning, comparative biology and taxonomic classification.</title>
        <authorList>
            <person name="Goeker M."/>
        </authorList>
    </citation>
    <scope>NUCLEOTIDE SEQUENCE [LARGE SCALE GENOMIC DNA]</scope>
    <source>
        <strain evidence="6 7">DSM 16500</strain>
    </source>
</reference>
<feature type="topological domain" description="Cytoplasmic" evidence="4">
    <location>
        <begin position="21"/>
        <end position="390"/>
    </location>
</feature>
<evidence type="ECO:0000256" key="2">
    <source>
        <dbReference type="ARBA" id="ARBA00022737"/>
    </source>
</evidence>
<keyword evidence="4" id="KW-0472">Membrane</keyword>
<comment type="function">
    <text evidence="4">Modulates cellular lipopolysaccharide (LPS) levels by regulating LpxC, which is involved in lipid A biosynthesis. May act by modulating the proteolytic activity of FtsH towards LpxC. May also coordinate assembly of proteins involved in LPS synthesis at the plasma membrane.</text>
</comment>
<feature type="binding site" evidence="4">
    <location>
        <position position="356"/>
    </location>
    <ligand>
        <name>Fe cation</name>
        <dbReference type="ChEBI" id="CHEBI:24875"/>
    </ligand>
</feature>
<keyword evidence="4" id="KW-1133">Transmembrane helix</keyword>
<feature type="domain" description="LapB rubredoxin metal binding" evidence="5">
    <location>
        <begin position="354"/>
        <end position="381"/>
    </location>
</feature>
<dbReference type="HAMAP" id="MF_00994">
    <property type="entry name" value="LPS_assembly_LapB"/>
    <property type="match status" value="1"/>
</dbReference>
<dbReference type="Proteomes" id="UP000254720">
    <property type="component" value="Unassembled WGS sequence"/>
</dbReference>
<keyword evidence="3 4" id="KW-0802">TPR repeat</keyword>
<dbReference type="Pfam" id="PF14559">
    <property type="entry name" value="TPR_19"/>
    <property type="match status" value="1"/>
</dbReference>
<dbReference type="OrthoDB" id="507476at2"/>
<dbReference type="InterPro" id="IPR041166">
    <property type="entry name" value="Rubredoxin_2"/>
</dbReference>
<dbReference type="InterPro" id="IPR030865">
    <property type="entry name" value="LapB"/>
</dbReference>
<dbReference type="AlphaFoldDB" id="A0A370GHL6"/>
<dbReference type="PANTHER" id="PTHR45586">
    <property type="entry name" value="TPR REPEAT-CONTAINING PROTEIN PA4667"/>
    <property type="match status" value="1"/>
</dbReference>
<dbReference type="InterPro" id="IPR051012">
    <property type="entry name" value="CellSynth/LPSAsmb/PSIAsmb"/>
</dbReference>
<keyword evidence="4" id="KW-0408">Iron</keyword>
<keyword evidence="7" id="KW-1185">Reference proteome</keyword>
<feature type="binding site" evidence="4">
    <location>
        <position position="373"/>
    </location>
    <ligand>
        <name>Fe cation</name>
        <dbReference type="ChEBI" id="CHEBI:24875"/>
    </ligand>
</feature>
<dbReference type="EMBL" id="QQAX01000013">
    <property type="protein sequence ID" value="RDI42736.1"/>
    <property type="molecule type" value="Genomic_DNA"/>
</dbReference>
<dbReference type="InterPro" id="IPR019734">
    <property type="entry name" value="TPR_rpt"/>
</dbReference>
<comment type="subcellular location">
    <subcellularLocation>
        <location evidence="4">Cell inner membrane</location>
        <topology evidence="4">Single-pass membrane protein</topology>
        <orientation evidence="4">Cytoplasmic side</orientation>
    </subcellularLocation>
</comment>
<dbReference type="GO" id="GO:0046890">
    <property type="term" value="P:regulation of lipid biosynthetic process"/>
    <property type="evidence" value="ECO:0007669"/>
    <property type="project" value="UniProtKB-UniRule"/>
</dbReference>
<dbReference type="GO" id="GO:0009898">
    <property type="term" value="C:cytoplasmic side of plasma membrane"/>
    <property type="evidence" value="ECO:0007669"/>
    <property type="project" value="UniProtKB-UniRule"/>
</dbReference>
<dbReference type="Pfam" id="PF13176">
    <property type="entry name" value="TPR_7"/>
    <property type="match status" value="1"/>
</dbReference>
<comment type="similarity">
    <text evidence="4">Belongs to the LapB family.</text>
</comment>
<feature type="binding site" evidence="4">
    <location>
        <position position="370"/>
    </location>
    <ligand>
        <name>Fe cation</name>
        <dbReference type="ChEBI" id="CHEBI:24875"/>
    </ligand>
</feature>
<keyword evidence="1 4" id="KW-0479">Metal-binding</keyword>
<organism evidence="6 7">
    <name type="scientific">Aquicella lusitana</name>
    <dbReference type="NCBI Taxonomy" id="254246"/>
    <lineage>
        <taxon>Bacteria</taxon>
        <taxon>Pseudomonadati</taxon>
        <taxon>Pseudomonadota</taxon>
        <taxon>Gammaproteobacteria</taxon>
        <taxon>Legionellales</taxon>
        <taxon>Coxiellaceae</taxon>
        <taxon>Aquicella</taxon>
    </lineage>
</organism>
<evidence type="ECO:0000256" key="3">
    <source>
        <dbReference type="ARBA" id="ARBA00022803"/>
    </source>
</evidence>
<keyword evidence="4" id="KW-0812">Transmembrane</keyword>
<sequence length="390" mass="44846">MKIVWILLFFICVGAAWLLGYRARPREESPRKVNLPRDYLIGLNFLLNEETDKAVDIFIKMLEVDSDTVETHLAVGKLFRRRGEVDRAIRIHQNLIARPQLERIYREQSLFELGQDYLSAGMLDRAERIFLELVNAKSHSAQALRTLIDIYQQEKDWENAVQIATRYESVTRQNMQPVIAHYYCELAEASFNKGDYEVAARHLEEASAVDSSCVRASLLKAKIDMEQGDFKSALRNLKRIKDQNPHYLSEAIDLLASCYERLGQEDELVTYLKNLVEEYPRTPVVLILAERIRKWKGDKVAAQFVADYVRRYPSLGGLNLFINLYISGVQGQAKEDLHIVQKLMKKILANKPDYQCTSCGFSGKTLHWQCPGCRQWSTMMPIHSLEAGIA</sequence>
<accession>A0A370GHL6</accession>
<proteinExistence type="inferred from homology"/>
<keyword evidence="4" id="KW-0997">Cell inner membrane</keyword>
<evidence type="ECO:0000256" key="4">
    <source>
        <dbReference type="HAMAP-Rule" id="MF_00994"/>
    </source>
</evidence>
<dbReference type="RefSeq" id="WP_114834597.1">
    <property type="nucleotide sequence ID" value="NZ_LR699114.1"/>
</dbReference>
<dbReference type="Gene3D" id="1.25.40.10">
    <property type="entry name" value="Tetratricopeptide repeat domain"/>
    <property type="match status" value="2"/>
</dbReference>
<feature type="binding site" evidence="4">
    <location>
        <position position="359"/>
    </location>
    <ligand>
        <name>Fe cation</name>
        <dbReference type="ChEBI" id="CHEBI:24875"/>
    </ligand>
</feature>
<dbReference type="PANTHER" id="PTHR45586:SF1">
    <property type="entry name" value="LIPOPOLYSACCHARIDE ASSEMBLY PROTEIN B"/>
    <property type="match status" value="1"/>
</dbReference>
<keyword evidence="4" id="KW-1003">Cell membrane</keyword>
<evidence type="ECO:0000256" key="1">
    <source>
        <dbReference type="ARBA" id="ARBA00022723"/>
    </source>
</evidence>
<evidence type="ECO:0000259" key="5">
    <source>
        <dbReference type="Pfam" id="PF18073"/>
    </source>
</evidence>
<protein>
    <recommendedName>
        <fullName evidence="4">Lipopolysaccharide assembly protein B</fullName>
    </recommendedName>
</protein>
<dbReference type="GO" id="GO:0005506">
    <property type="term" value="F:iron ion binding"/>
    <property type="evidence" value="ECO:0007669"/>
    <property type="project" value="UniProtKB-UniRule"/>
</dbReference>
<dbReference type="NCBIfam" id="NF008757">
    <property type="entry name" value="PRK11788.1-5"/>
    <property type="match status" value="1"/>
</dbReference>
<name>A0A370GHL6_9COXI</name>
<dbReference type="SUPFAM" id="SSF48452">
    <property type="entry name" value="TPR-like"/>
    <property type="match status" value="2"/>
</dbReference>
<keyword evidence="2 4" id="KW-0677">Repeat</keyword>
<evidence type="ECO:0000313" key="6">
    <source>
        <dbReference type="EMBL" id="RDI42736.1"/>
    </source>
</evidence>
<dbReference type="SMART" id="SM00028">
    <property type="entry name" value="TPR"/>
    <property type="match status" value="5"/>
</dbReference>
<dbReference type="Pfam" id="PF18073">
    <property type="entry name" value="Zn_ribbon_LapB"/>
    <property type="match status" value="1"/>
</dbReference>
<comment type="caution">
    <text evidence="6">The sequence shown here is derived from an EMBL/GenBank/DDBJ whole genome shotgun (WGS) entry which is preliminary data.</text>
</comment>
<dbReference type="InterPro" id="IPR011990">
    <property type="entry name" value="TPR-like_helical_dom_sf"/>
</dbReference>